<organism evidence="3 4">
    <name type="scientific">Tritrichomonas foetus</name>
    <dbReference type="NCBI Taxonomy" id="1144522"/>
    <lineage>
        <taxon>Eukaryota</taxon>
        <taxon>Metamonada</taxon>
        <taxon>Parabasalia</taxon>
        <taxon>Tritrichomonadida</taxon>
        <taxon>Tritrichomonadidae</taxon>
        <taxon>Tritrichomonas</taxon>
    </lineage>
</organism>
<sequence>MGIQFCDSSFYIISANFYITCQSNHIPLKNSRFSLNVHFIMNEKSLEKLRKKNKLLQKKVWDDYRKYSTDLRIIKNQNKSLENSIKIEQNKNRELIQHFSNRIARMQEQIRQASYVTNNSPIHITKHSKSQKQKKNLEKNFEWRFLELEEEGKALQLETEKVFKKCRESPTAYYWRNEIPPPVTNYACEFAPIIINRPETDNFQGYNNYYNSDSDDSGLIEGNPEENDNSMSDVLHASPITSGFTKSKPKNYEDKSKDKKKSNYINSNSSYDSDDSVPMINNQKSSNNELFDDNRFIIKKKPNYNQNDEIKHIKHYDVSSDDDVIKYNIDDENSIPYPNTQANLNQMNQNNKNNQQNNQSNIQQFNPPKVQQNIQPNTQTQNNPGPNQQQQKPRTTFPENKPTEPQPTQQSIINQMFVSQSNWVDDSEDYQIEIMPEEIQDVINADDDNNKTSATNPIKDSSGIPSDTNPIIDSTSQQRLPSSLTPQNPNKPKIEQPPKLDVSFKKDDDTEKMEKKQSPTGPSSVSIDMGNLEFSFHDIGSINDNDMW</sequence>
<proteinExistence type="predicted"/>
<feature type="region of interest" description="Disordered" evidence="2">
    <location>
        <begin position="206"/>
        <end position="288"/>
    </location>
</feature>
<feature type="compositionally biased region" description="Polar residues" evidence="2">
    <location>
        <begin position="451"/>
        <end position="490"/>
    </location>
</feature>
<dbReference type="Proteomes" id="UP000179807">
    <property type="component" value="Unassembled WGS sequence"/>
</dbReference>
<feature type="region of interest" description="Disordered" evidence="2">
    <location>
        <begin position="345"/>
        <end position="364"/>
    </location>
</feature>
<feature type="region of interest" description="Disordered" evidence="2">
    <location>
        <begin position="369"/>
        <end position="410"/>
    </location>
</feature>
<feature type="compositionally biased region" description="Polar residues" evidence="2">
    <location>
        <begin position="279"/>
        <end position="288"/>
    </location>
</feature>
<feature type="region of interest" description="Disordered" evidence="2">
    <location>
        <begin position="446"/>
        <end position="529"/>
    </location>
</feature>
<keyword evidence="4" id="KW-1185">Reference proteome</keyword>
<accession>A0A1J4KHF3</accession>
<evidence type="ECO:0000256" key="2">
    <source>
        <dbReference type="SAM" id="MobiDB-lite"/>
    </source>
</evidence>
<gene>
    <name evidence="3" type="ORF">TRFO_19725</name>
</gene>
<dbReference type="AlphaFoldDB" id="A0A1J4KHF3"/>
<feature type="compositionally biased region" description="Acidic residues" evidence="2">
    <location>
        <begin position="213"/>
        <end position="228"/>
    </location>
</feature>
<name>A0A1J4KHF3_9EUKA</name>
<keyword evidence="1" id="KW-0175">Coiled coil</keyword>
<feature type="coiled-coil region" evidence="1">
    <location>
        <begin position="64"/>
        <end position="98"/>
    </location>
</feature>
<dbReference type="VEuPathDB" id="TrichDB:TRFO_19725"/>
<feature type="compositionally biased region" description="Low complexity" evidence="2">
    <location>
        <begin position="369"/>
        <end position="391"/>
    </location>
</feature>
<dbReference type="GeneID" id="94835666"/>
<evidence type="ECO:0000256" key="1">
    <source>
        <dbReference type="SAM" id="Coils"/>
    </source>
</evidence>
<comment type="caution">
    <text evidence="3">The sequence shown here is derived from an EMBL/GenBank/DDBJ whole genome shotgun (WGS) entry which is preliminary data.</text>
</comment>
<dbReference type="RefSeq" id="XP_068363975.1">
    <property type="nucleotide sequence ID" value="XM_068500962.1"/>
</dbReference>
<protein>
    <submittedName>
        <fullName evidence="3">Uncharacterized protein</fullName>
    </submittedName>
</protein>
<evidence type="ECO:0000313" key="3">
    <source>
        <dbReference type="EMBL" id="OHT10839.1"/>
    </source>
</evidence>
<dbReference type="EMBL" id="MLAK01000600">
    <property type="protein sequence ID" value="OHT10839.1"/>
    <property type="molecule type" value="Genomic_DNA"/>
</dbReference>
<feature type="compositionally biased region" description="Basic and acidic residues" evidence="2">
    <location>
        <begin position="492"/>
        <end position="517"/>
    </location>
</feature>
<evidence type="ECO:0000313" key="4">
    <source>
        <dbReference type="Proteomes" id="UP000179807"/>
    </source>
</evidence>
<reference evidence="3" key="1">
    <citation type="submission" date="2016-10" db="EMBL/GenBank/DDBJ databases">
        <authorList>
            <person name="Benchimol M."/>
            <person name="Almeida L.G."/>
            <person name="Vasconcelos A.T."/>
            <person name="Perreira-Neves A."/>
            <person name="Rosa I.A."/>
            <person name="Tasca T."/>
            <person name="Bogo M.R."/>
            <person name="de Souza W."/>
        </authorList>
    </citation>
    <scope>NUCLEOTIDE SEQUENCE [LARGE SCALE GENOMIC DNA]</scope>
    <source>
        <strain evidence="3">K</strain>
    </source>
</reference>